<sequence length="93" mass="10936">MDENELAEYMSKILVIMNKLEKKEIDEETIDIRGNPKKVLREIGMSKKIIKKYDSDLTCYVTAITFTNNGTFINRYIETDKTVINGSKLKWRR</sequence>
<protein>
    <submittedName>
        <fullName evidence="1">Uncharacterized protein</fullName>
    </submittedName>
</protein>
<accession>A0A0F9NAN9</accession>
<proteinExistence type="predicted"/>
<organism evidence="1">
    <name type="scientific">marine sediment metagenome</name>
    <dbReference type="NCBI Taxonomy" id="412755"/>
    <lineage>
        <taxon>unclassified sequences</taxon>
        <taxon>metagenomes</taxon>
        <taxon>ecological metagenomes</taxon>
    </lineage>
</organism>
<dbReference type="AlphaFoldDB" id="A0A0F9NAN9"/>
<reference evidence="1" key="1">
    <citation type="journal article" date="2015" name="Nature">
        <title>Complex archaea that bridge the gap between prokaryotes and eukaryotes.</title>
        <authorList>
            <person name="Spang A."/>
            <person name="Saw J.H."/>
            <person name="Jorgensen S.L."/>
            <person name="Zaremba-Niedzwiedzka K."/>
            <person name="Martijn J."/>
            <person name="Lind A.E."/>
            <person name="van Eijk R."/>
            <person name="Schleper C."/>
            <person name="Guy L."/>
            <person name="Ettema T.J."/>
        </authorList>
    </citation>
    <scope>NUCLEOTIDE SEQUENCE</scope>
</reference>
<gene>
    <name evidence="1" type="ORF">LCGC14_1360050</name>
</gene>
<comment type="caution">
    <text evidence="1">The sequence shown here is derived from an EMBL/GenBank/DDBJ whole genome shotgun (WGS) entry which is preliminary data.</text>
</comment>
<evidence type="ECO:0000313" key="1">
    <source>
        <dbReference type="EMBL" id="KKM78437.1"/>
    </source>
</evidence>
<name>A0A0F9NAN9_9ZZZZ</name>
<dbReference type="EMBL" id="LAZR01008491">
    <property type="protein sequence ID" value="KKM78437.1"/>
    <property type="molecule type" value="Genomic_DNA"/>
</dbReference>